<dbReference type="InterPro" id="IPR022764">
    <property type="entry name" value="Peptidase_S54_rhomboid_dom"/>
</dbReference>
<keyword evidence="7" id="KW-0645">Protease</keyword>
<evidence type="ECO:0000256" key="5">
    <source>
        <dbReference type="SAM" id="Phobius"/>
    </source>
</evidence>
<dbReference type="EMBL" id="JAJEQR010000035">
    <property type="protein sequence ID" value="MCC2231667.1"/>
    <property type="molecule type" value="Genomic_DNA"/>
</dbReference>
<keyword evidence="4 5" id="KW-0472">Membrane</keyword>
<gene>
    <name evidence="7" type="ORF">LKD81_11775</name>
</gene>
<dbReference type="GO" id="GO:0016020">
    <property type="term" value="C:membrane"/>
    <property type="evidence" value="ECO:0007669"/>
    <property type="project" value="UniProtKB-SubCell"/>
</dbReference>
<dbReference type="Proteomes" id="UP001198182">
    <property type="component" value="Unassembled WGS sequence"/>
</dbReference>
<keyword evidence="3 5" id="KW-1133">Transmembrane helix</keyword>
<accession>A0AAE3JGE0</accession>
<dbReference type="InterPro" id="IPR035952">
    <property type="entry name" value="Rhomboid-like_sf"/>
</dbReference>
<comment type="caution">
    <text evidence="7">The sequence shown here is derived from an EMBL/GenBank/DDBJ whole genome shotgun (WGS) entry which is preliminary data.</text>
</comment>
<feature type="transmembrane region" description="Helical" evidence="5">
    <location>
        <begin position="143"/>
        <end position="160"/>
    </location>
</feature>
<evidence type="ECO:0000313" key="7">
    <source>
        <dbReference type="EMBL" id="MCC2231667.1"/>
    </source>
</evidence>
<reference evidence="7" key="1">
    <citation type="submission" date="2021-10" db="EMBL/GenBank/DDBJ databases">
        <title>Anaerobic single-cell dispensing facilitates the cultivation of human gut bacteria.</title>
        <authorList>
            <person name="Afrizal A."/>
        </authorList>
    </citation>
    <scope>NUCLEOTIDE SEQUENCE</scope>
    <source>
        <strain evidence="7">CLA-AA-H215</strain>
    </source>
</reference>
<keyword evidence="7" id="KW-0378">Hydrolase</keyword>
<feature type="transmembrane region" description="Helical" evidence="5">
    <location>
        <begin position="172"/>
        <end position="189"/>
    </location>
</feature>
<dbReference type="GO" id="GO:0006508">
    <property type="term" value="P:proteolysis"/>
    <property type="evidence" value="ECO:0007669"/>
    <property type="project" value="UniProtKB-KW"/>
</dbReference>
<keyword evidence="8" id="KW-1185">Reference proteome</keyword>
<keyword evidence="2 5" id="KW-0812">Transmembrane</keyword>
<evidence type="ECO:0000313" key="8">
    <source>
        <dbReference type="Proteomes" id="UP001198182"/>
    </source>
</evidence>
<proteinExistence type="predicted"/>
<feature type="transmembrane region" description="Helical" evidence="5">
    <location>
        <begin position="119"/>
        <end position="136"/>
    </location>
</feature>
<feature type="domain" description="Peptidase S54 rhomboid" evidence="6">
    <location>
        <begin position="56"/>
        <end position="189"/>
    </location>
</feature>
<protein>
    <submittedName>
        <fullName evidence="7">Rhomboid family intramembrane serine protease</fullName>
    </submittedName>
</protein>
<feature type="transmembrane region" description="Helical" evidence="5">
    <location>
        <begin position="12"/>
        <end position="36"/>
    </location>
</feature>
<dbReference type="Pfam" id="PF01694">
    <property type="entry name" value="Rhomboid"/>
    <property type="match status" value="1"/>
</dbReference>
<evidence type="ECO:0000256" key="2">
    <source>
        <dbReference type="ARBA" id="ARBA00022692"/>
    </source>
</evidence>
<dbReference type="RefSeq" id="WP_308454186.1">
    <property type="nucleotide sequence ID" value="NZ_JAJEQR010000035.1"/>
</dbReference>
<evidence type="ECO:0000256" key="1">
    <source>
        <dbReference type="ARBA" id="ARBA00004141"/>
    </source>
</evidence>
<dbReference type="Gene3D" id="1.20.1540.10">
    <property type="entry name" value="Rhomboid-like"/>
    <property type="match status" value="1"/>
</dbReference>
<evidence type="ECO:0000256" key="4">
    <source>
        <dbReference type="ARBA" id="ARBA00023136"/>
    </source>
</evidence>
<feature type="transmembrane region" description="Helical" evidence="5">
    <location>
        <begin position="56"/>
        <end position="81"/>
    </location>
</feature>
<name>A0AAE3JGE0_9FIRM</name>
<evidence type="ECO:0000259" key="6">
    <source>
        <dbReference type="Pfam" id="PF01694"/>
    </source>
</evidence>
<sequence>MSGKNRQLSISFNSPVVLIFSLICLISLGLGVLTGGRTTTLFFSVYRSSLSDPLTYVRFIGHVFGHAGWDHLISNLMLLLIVGPMLEEKYGSVNLLFVILITAIVTGVVNFVFFPNIRLLGASGVVFAFILLSSFASMRAGSIPMTFLLVAIIYIGGQLYDGIFVQDNVSNLTHILGGAVGSLFGYLAGRGRLGRK</sequence>
<dbReference type="GO" id="GO:0004252">
    <property type="term" value="F:serine-type endopeptidase activity"/>
    <property type="evidence" value="ECO:0007669"/>
    <property type="project" value="InterPro"/>
</dbReference>
<dbReference type="AlphaFoldDB" id="A0AAE3JGE0"/>
<feature type="transmembrane region" description="Helical" evidence="5">
    <location>
        <begin position="93"/>
        <end position="113"/>
    </location>
</feature>
<organism evidence="7 8">
    <name type="scientific">Hominifimenecus microfluidus</name>
    <dbReference type="NCBI Taxonomy" id="2885348"/>
    <lineage>
        <taxon>Bacteria</taxon>
        <taxon>Bacillati</taxon>
        <taxon>Bacillota</taxon>
        <taxon>Clostridia</taxon>
        <taxon>Lachnospirales</taxon>
        <taxon>Lachnospiraceae</taxon>
        <taxon>Hominifimenecus</taxon>
    </lineage>
</organism>
<evidence type="ECO:0000256" key="3">
    <source>
        <dbReference type="ARBA" id="ARBA00022989"/>
    </source>
</evidence>
<dbReference type="SUPFAM" id="SSF144091">
    <property type="entry name" value="Rhomboid-like"/>
    <property type="match status" value="1"/>
</dbReference>
<dbReference type="PANTHER" id="PTHR43066">
    <property type="entry name" value="RHOMBOID-RELATED PROTEIN"/>
    <property type="match status" value="1"/>
</dbReference>
<comment type="subcellular location">
    <subcellularLocation>
        <location evidence="1">Membrane</location>
        <topology evidence="1">Multi-pass membrane protein</topology>
    </subcellularLocation>
</comment>